<feature type="domain" description="Cytochrome c" evidence="10">
    <location>
        <begin position="354"/>
        <end position="456"/>
    </location>
</feature>
<dbReference type="InterPro" id="IPR036909">
    <property type="entry name" value="Cyt_c-like_dom_sf"/>
</dbReference>
<dbReference type="SMART" id="SM00320">
    <property type="entry name" value="WD40"/>
    <property type="match status" value="7"/>
</dbReference>
<organism evidence="11 12">
    <name type="scientific">Roseibium algae</name>
    <dbReference type="NCBI Taxonomy" id="3123038"/>
    <lineage>
        <taxon>Bacteria</taxon>
        <taxon>Pseudomonadati</taxon>
        <taxon>Pseudomonadota</taxon>
        <taxon>Alphaproteobacteria</taxon>
        <taxon>Hyphomicrobiales</taxon>
        <taxon>Stappiaceae</taxon>
        <taxon>Roseibium</taxon>
    </lineage>
</organism>
<dbReference type="PRINTS" id="PR00604">
    <property type="entry name" value="CYTCHRMECIAB"/>
</dbReference>
<dbReference type="InterPro" id="IPR036322">
    <property type="entry name" value="WD40_repeat_dom_sf"/>
</dbReference>
<dbReference type="PROSITE" id="PS51007">
    <property type="entry name" value="CYTC"/>
    <property type="match status" value="1"/>
</dbReference>
<dbReference type="InterPro" id="IPR002327">
    <property type="entry name" value="Cyt_c_1A/1B"/>
</dbReference>
<keyword evidence="5" id="KW-0677">Repeat</keyword>
<keyword evidence="7 9" id="KW-0408">Iron</keyword>
<dbReference type="Gene3D" id="1.10.760.10">
    <property type="entry name" value="Cytochrome c-like domain"/>
    <property type="match status" value="1"/>
</dbReference>
<evidence type="ECO:0000256" key="1">
    <source>
        <dbReference type="ARBA" id="ARBA00022448"/>
    </source>
</evidence>
<feature type="repeat" description="WD" evidence="8">
    <location>
        <begin position="258"/>
        <end position="299"/>
    </location>
</feature>
<dbReference type="InterPro" id="IPR019775">
    <property type="entry name" value="WD40_repeat_CS"/>
</dbReference>
<name>A0ABU8TIY9_9HYPH</name>
<dbReference type="PROSITE" id="PS50082">
    <property type="entry name" value="WD_REPEATS_2"/>
    <property type="match status" value="4"/>
</dbReference>
<evidence type="ECO:0000256" key="8">
    <source>
        <dbReference type="PROSITE-ProRule" id="PRU00221"/>
    </source>
</evidence>
<feature type="repeat" description="WD" evidence="8">
    <location>
        <begin position="174"/>
        <end position="215"/>
    </location>
</feature>
<dbReference type="PROSITE" id="PS00678">
    <property type="entry name" value="WD_REPEATS_1"/>
    <property type="match status" value="1"/>
</dbReference>
<accession>A0ABU8TIY9</accession>
<keyword evidence="4 9" id="KW-0479">Metal-binding</keyword>
<gene>
    <name evidence="11" type="ORF">V6575_08500</name>
</gene>
<dbReference type="Proteomes" id="UP001385499">
    <property type="component" value="Unassembled WGS sequence"/>
</dbReference>
<evidence type="ECO:0000256" key="7">
    <source>
        <dbReference type="ARBA" id="ARBA00023004"/>
    </source>
</evidence>
<dbReference type="SUPFAM" id="SSF50978">
    <property type="entry name" value="WD40 repeat-like"/>
    <property type="match status" value="1"/>
</dbReference>
<reference evidence="11 12" key="1">
    <citation type="submission" date="2024-02" db="EMBL/GenBank/DDBJ databases">
        <title>Roseibium algae sp. nov., isolated from marine alga (Grateloupia sp.), showing potential in myo-inositol conversion.</title>
        <authorList>
            <person name="Wang Y."/>
        </authorList>
    </citation>
    <scope>NUCLEOTIDE SEQUENCE [LARGE SCALE GENOMIC DNA]</scope>
    <source>
        <strain evidence="11 12">H3510</strain>
    </source>
</reference>
<evidence type="ECO:0000256" key="5">
    <source>
        <dbReference type="ARBA" id="ARBA00022737"/>
    </source>
</evidence>
<keyword evidence="3 9" id="KW-0349">Heme</keyword>
<dbReference type="PROSITE" id="PS50294">
    <property type="entry name" value="WD_REPEATS_REGION"/>
    <property type="match status" value="2"/>
</dbReference>
<evidence type="ECO:0000256" key="6">
    <source>
        <dbReference type="ARBA" id="ARBA00022982"/>
    </source>
</evidence>
<evidence type="ECO:0000313" key="12">
    <source>
        <dbReference type="Proteomes" id="UP001385499"/>
    </source>
</evidence>
<evidence type="ECO:0000259" key="10">
    <source>
        <dbReference type="PROSITE" id="PS51007"/>
    </source>
</evidence>
<dbReference type="InterPro" id="IPR009056">
    <property type="entry name" value="Cyt_c-like_dom"/>
</dbReference>
<comment type="caution">
    <text evidence="11">The sequence shown here is derived from an EMBL/GenBank/DDBJ whole genome shotgun (WGS) entry which is preliminary data.</text>
</comment>
<dbReference type="Gene3D" id="2.130.10.10">
    <property type="entry name" value="YVTN repeat-like/Quinoprotein amine dehydrogenase"/>
    <property type="match status" value="2"/>
</dbReference>
<dbReference type="CDD" id="cd00200">
    <property type="entry name" value="WD40"/>
    <property type="match status" value="1"/>
</dbReference>
<keyword evidence="12" id="KW-1185">Reference proteome</keyword>
<evidence type="ECO:0000256" key="9">
    <source>
        <dbReference type="PROSITE-ProRule" id="PRU00433"/>
    </source>
</evidence>
<dbReference type="PANTHER" id="PTHR22847:SF637">
    <property type="entry name" value="WD REPEAT DOMAIN 5B"/>
    <property type="match status" value="1"/>
</dbReference>
<sequence length="470" mass="51020">MAHLRACPMVHEPIRRFWQLMAISAAGVLAGLCSALAQWPERLEGHGGPVKSVVLDETGERLLSTSFDYTALLWNKPDDNSQISAPLRLTGHNAAVNDIRFLPGNRAASVSDDSDLIVWDLATGNILLRFPGLGEKVLSLEVSPNGRYVAVASWENQARLYDLEADDPGLIARLDNHRGNVNDVAFSLDSDKLFTASYDGGIRQFDAVSGAMERELINLGWGVNTLKVLPDGKSLLFGVTDGKLGVLDIESGQETKVLPLHSRPVLSLAISPDGKRAASGGGEGVIRVFDTVSWELLEEFQNPYGPVWGLAFTGNGDQLFYAGLDDQPHLWQVAPRKPFEPVDVHFPRRFQVSDADDPGELQFARKCSVCHTLTPNGGNRAGPTLFGVFGRQVGTLPGYPYSKALLDADFVWNAKSIADLFDYGPDVITPGSKMPIQRLKSVEDRDALVAFLKHATNPNGSKAEHGGTAQ</sequence>
<feature type="repeat" description="WD" evidence="8">
    <location>
        <begin position="89"/>
        <end position="129"/>
    </location>
</feature>
<evidence type="ECO:0000313" key="11">
    <source>
        <dbReference type="EMBL" id="MEJ8474128.1"/>
    </source>
</evidence>
<dbReference type="InterPro" id="IPR001680">
    <property type="entry name" value="WD40_rpt"/>
</dbReference>
<dbReference type="EMBL" id="JBAKIA010000004">
    <property type="protein sequence ID" value="MEJ8474128.1"/>
    <property type="molecule type" value="Genomic_DNA"/>
</dbReference>
<dbReference type="PANTHER" id="PTHR22847">
    <property type="entry name" value="WD40 REPEAT PROTEIN"/>
    <property type="match status" value="1"/>
</dbReference>
<keyword evidence="1" id="KW-0813">Transport</keyword>
<keyword evidence="2 8" id="KW-0853">WD repeat</keyword>
<dbReference type="RefSeq" id="WP_340273836.1">
    <property type="nucleotide sequence ID" value="NZ_JBAKIA010000004.1"/>
</dbReference>
<dbReference type="InterPro" id="IPR015943">
    <property type="entry name" value="WD40/YVTN_repeat-like_dom_sf"/>
</dbReference>
<evidence type="ECO:0000256" key="2">
    <source>
        <dbReference type="ARBA" id="ARBA00022574"/>
    </source>
</evidence>
<keyword evidence="6" id="KW-0249">Electron transport</keyword>
<proteinExistence type="predicted"/>
<dbReference type="Pfam" id="PF00400">
    <property type="entry name" value="WD40"/>
    <property type="match status" value="5"/>
</dbReference>
<evidence type="ECO:0000256" key="3">
    <source>
        <dbReference type="ARBA" id="ARBA00022617"/>
    </source>
</evidence>
<feature type="repeat" description="WD" evidence="8">
    <location>
        <begin position="43"/>
        <end position="75"/>
    </location>
</feature>
<dbReference type="SUPFAM" id="SSF46626">
    <property type="entry name" value="Cytochrome c"/>
    <property type="match status" value="1"/>
</dbReference>
<evidence type="ECO:0000256" key="4">
    <source>
        <dbReference type="ARBA" id="ARBA00022723"/>
    </source>
</evidence>
<protein>
    <submittedName>
        <fullName evidence="11">C-type cytochrome</fullName>
    </submittedName>
</protein>